<organism evidence="3 4">
    <name type="scientific">Boletus reticuloceps</name>
    <dbReference type="NCBI Taxonomy" id="495285"/>
    <lineage>
        <taxon>Eukaryota</taxon>
        <taxon>Fungi</taxon>
        <taxon>Dikarya</taxon>
        <taxon>Basidiomycota</taxon>
        <taxon>Agaricomycotina</taxon>
        <taxon>Agaricomycetes</taxon>
        <taxon>Agaricomycetidae</taxon>
        <taxon>Boletales</taxon>
        <taxon>Boletineae</taxon>
        <taxon>Boletaceae</taxon>
        <taxon>Boletoideae</taxon>
        <taxon>Boletus</taxon>
    </lineage>
</organism>
<dbReference type="OrthoDB" id="2647171at2759"/>
<name>A0A8I3A5G2_9AGAM</name>
<sequence length="278" mass="30564">MFNCQLLIVAVIAAAYIRSALSFQLGSDYGVYKTTNLYNCTGHIPVSTVTVPNAVDTLPQIEPCEGHGWGQWTLFFHGTFSMLLRWNHGDPSSPVHPSAQFDVLIVDVIGTNVRGKVVSDLAYTDSEHVKQIMIGDNLLTWDSDGLRYNVSVSIDDYHLTLDSFSATLDTFLPNVAFHNGLHLALVAGLVPYHFFRGQVVGNLYTPSKQNIALGGLSVMRYMFSKHPLPRYINKDTGGTVSSVTAYVAHADKKPPRLPGMGSARPRNAASWTRGKRPQ</sequence>
<proteinExistence type="predicted"/>
<feature type="region of interest" description="Disordered" evidence="1">
    <location>
        <begin position="251"/>
        <end position="278"/>
    </location>
</feature>
<keyword evidence="4" id="KW-1185">Reference proteome</keyword>
<keyword evidence="2" id="KW-0732">Signal</keyword>
<comment type="caution">
    <text evidence="3">The sequence shown here is derived from an EMBL/GenBank/DDBJ whole genome shotgun (WGS) entry which is preliminary data.</text>
</comment>
<evidence type="ECO:0000256" key="2">
    <source>
        <dbReference type="SAM" id="SignalP"/>
    </source>
</evidence>
<feature type="signal peptide" evidence="2">
    <location>
        <begin position="1"/>
        <end position="22"/>
    </location>
</feature>
<dbReference type="Proteomes" id="UP000683000">
    <property type="component" value="Unassembled WGS sequence"/>
</dbReference>
<dbReference type="AlphaFoldDB" id="A0A8I3A5G2"/>
<protein>
    <submittedName>
        <fullName evidence="3">Uncharacterized protein</fullName>
    </submittedName>
</protein>
<evidence type="ECO:0000313" key="3">
    <source>
        <dbReference type="EMBL" id="KAG6370998.1"/>
    </source>
</evidence>
<feature type="chain" id="PRO_5034486801" evidence="2">
    <location>
        <begin position="23"/>
        <end position="278"/>
    </location>
</feature>
<evidence type="ECO:0000313" key="4">
    <source>
        <dbReference type="Proteomes" id="UP000683000"/>
    </source>
</evidence>
<dbReference type="EMBL" id="JAGFBS010000041">
    <property type="protein sequence ID" value="KAG6370998.1"/>
    <property type="molecule type" value="Genomic_DNA"/>
</dbReference>
<reference evidence="3" key="1">
    <citation type="submission" date="2021-03" db="EMBL/GenBank/DDBJ databases">
        <title>Evolutionary innovations through gain and loss of genes in the ectomycorrhizal Boletales.</title>
        <authorList>
            <person name="Wu G."/>
            <person name="Miyauchi S."/>
            <person name="Morin E."/>
            <person name="Yang Z.-L."/>
            <person name="Xu J."/>
            <person name="Martin F.M."/>
        </authorList>
    </citation>
    <scope>NUCLEOTIDE SEQUENCE</scope>
    <source>
        <strain evidence="3">BR01</strain>
    </source>
</reference>
<accession>A0A8I3A5G2</accession>
<gene>
    <name evidence="3" type="ORF">JVT61DRAFT_10714</name>
</gene>
<evidence type="ECO:0000256" key="1">
    <source>
        <dbReference type="SAM" id="MobiDB-lite"/>
    </source>
</evidence>